<dbReference type="Gene3D" id="1.20.58.340">
    <property type="entry name" value="Magnesium transport protein CorA, transmembrane region"/>
    <property type="match status" value="2"/>
</dbReference>
<proteinExistence type="inferred from homology"/>
<evidence type="ECO:0000256" key="6">
    <source>
        <dbReference type="ARBA" id="ARBA00022842"/>
    </source>
</evidence>
<dbReference type="PANTHER" id="PTHR46494:SF1">
    <property type="entry name" value="CORA FAMILY METAL ION TRANSPORTER (EUROFUNG)"/>
    <property type="match status" value="1"/>
</dbReference>
<evidence type="ECO:0000313" key="15">
    <source>
        <dbReference type="Proteomes" id="UP000249239"/>
    </source>
</evidence>
<dbReference type="AlphaFoldDB" id="A0A2W7NII4"/>
<dbReference type="GO" id="GO:0000287">
    <property type="term" value="F:magnesium ion binding"/>
    <property type="evidence" value="ECO:0007669"/>
    <property type="project" value="TreeGrafter"/>
</dbReference>
<organism evidence="14 15">
    <name type="scientific">Breznakibacter xylanolyticus</name>
    <dbReference type="NCBI Taxonomy" id="990"/>
    <lineage>
        <taxon>Bacteria</taxon>
        <taxon>Pseudomonadati</taxon>
        <taxon>Bacteroidota</taxon>
        <taxon>Bacteroidia</taxon>
        <taxon>Marinilabiliales</taxon>
        <taxon>Marinilabiliaceae</taxon>
        <taxon>Breznakibacter</taxon>
    </lineage>
</organism>
<keyword evidence="15" id="KW-1185">Reference proteome</keyword>
<dbReference type="RefSeq" id="WP_111443994.1">
    <property type="nucleotide sequence ID" value="NZ_QKZK01000002.1"/>
</dbReference>
<dbReference type="OrthoDB" id="9803416at2"/>
<gene>
    <name evidence="12" type="primary">corA</name>
    <name evidence="14" type="ORF">LX69_00248</name>
</gene>
<evidence type="ECO:0000256" key="4">
    <source>
        <dbReference type="ARBA" id="ARBA00022475"/>
    </source>
</evidence>
<evidence type="ECO:0000256" key="10">
    <source>
        <dbReference type="ARBA" id="ARBA00034269"/>
    </source>
</evidence>
<evidence type="ECO:0000313" key="14">
    <source>
        <dbReference type="EMBL" id="PZX20251.1"/>
    </source>
</evidence>
<comment type="function">
    <text evidence="11">Mediates influx of magnesium ions. Alternates between open and closed states. Activated by low cytoplasmic Mg(2+) levels. Inactive when cytoplasmic Mg(2+) levels are high.</text>
</comment>
<keyword evidence="9 12" id="KW-0472">Membrane</keyword>
<evidence type="ECO:0000256" key="7">
    <source>
        <dbReference type="ARBA" id="ARBA00022989"/>
    </source>
</evidence>
<feature type="region of interest" description="Disordered" evidence="13">
    <location>
        <begin position="1"/>
        <end position="26"/>
    </location>
</feature>
<protein>
    <recommendedName>
        <fullName evidence="12">Magnesium transport protein CorA</fullName>
    </recommendedName>
</protein>
<feature type="transmembrane region" description="Helical" evidence="12">
    <location>
        <begin position="303"/>
        <end position="326"/>
    </location>
</feature>
<feature type="transmembrane region" description="Helical" evidence="12">
    <location>
        <begin position="338"/>
        <end position="358"/>
    </location>
</feature>
<evidence type="ECO:0000256" key="3">
    <source>
        <dbReference type="ARBA" id="ARBA00022448"/>
    </source>
</evidence>
<dbReference type="GO" id="GO:0005886">
    <property type="term" value="C:plasma membrane"/>
    <property type="evidence" value="ECO:0007669"/>
    <property type="project" value="UniProtKB-SubCell"/>
</dbReference>
<dbReference type="GO" id="GO:0015095">
    <property type="term" value="F:magnesium ion transmembrane transporter activity"/>
    <property type="evidence" value="ECO:0007669"/>
    <property type="project" value="UniProtKB-UniRule"/>
</dbReference>
<dbReference type="PANTHER" id="PTHR46494">
    <property type="entry name" value="CORA FAMILY METAL ION TRANSPORTER (EUROFUNG)"/>
    <property type="match status" value="1"/>
</dbReference>
<dbReference type="FunFam" id="1.20.58.340:FF:000004">
    <property type="entry name" value="Magnesium transport protein CorA"/>
    <property type="match status" value="1"/>
</dbReference>
<dbReference type="InterPro" id="IPR002523">
    <property type="entry name" value="MgTranspt_CorA/ZnTranspt_ZntB"/>
</dbReference>
<dbReference type="InterPro" id="IPR045861">
    <property type="entry name" value="CorA_cytoplasmic_dom"/>
</dbReference>
<comment type="catalytic activity">
    <reaction evidence="10">
        <text>Mg(2+)(in) = Mg(2+)(out)</text>
        <dbReference type="Rhea" id="RHEA:29827"/>
        <dbReference type="ChEBI" id="CHEBI:18420"/>
    </reaction>
</comment>
<accession>A0A2W7NII4</accession>
<dbReference type="EMBL" id="QKZK01000002">
    <property type="protein sequence ID" value="PZX20251.1"/>
    <property type="molecule type" value="Genomic_DNA"/>
</dbReference>
<evidence type="ECO:0000256" key="1">
    <source>
        <dbReference type="ARBA" id="ARBA00004651"/>
    </source>
</evidence>
<evidence type="ECO:0000256" key="9">
    <source>
        <dbReference type="ARBA" id="ARBA00023136"/>
    </source>
</evidence>
<keyword evidence="8 12" id="KW-0406">Ion transport</keyword>
<dbReference type="GO" id="GO:0050897">
    <property type="term" value="F:cobalt ion binding"/>
    <property type="evidence" value="ECO:0007669"/>
    <property type="project" value="TreeGrafter"/>
</dbReference>
<evidence type="ECO:0000256" key="8">
    <source>
        <dbReference type="ARBA" id="ARBA00023065"/>
    </source>
</evidence>
<dbReference type="CDD" id="cd12828">
    <property type="entry name" value="TmCorA-like_1"/>
    <property type="match status" value="1"/>
</dbReference>
<dbReference type="SUPFAM" id="SSF143865">
    <property type="entry name" value="CorA soluble domain-like"/>
    <property type="match status" value="1"/>
</dbReference>
<dbReference type="InterPro" id="IPR004488">
    <property type="entry name" value="Mg/Co-transport_prot_CorA"/>
</dbReference>
<keyword evidence="6 12" id="KW-0460">Magnesium</keyword>
<sequence length="365" mass="42859">MRKQSKKTPRHTNKNLRSQKTGLPPGSVVYIGPQRDFPPMLHQIQFDAQHIAFEELKANDLGVKTQPNKTHTSWLHLTGIHDTHMVQAIGKRHHIDSLTLEDICNTEQRPKAETHDNYLYVTLKAINYNPETEQLDTEQLSLILGVDFLITFREKNDDSFMPLMERLRNSSAKIRQRGHDYLMYCLLDLVVDNYFSVVEAMSDRTEELEEMVNNAREHSMMGMIQQNKKTLLQLRRLISPVREAIHTILKDGSDYLDTRNEKYYQDIYDHVFHMTESIDNLLEMNNGLKDLHLSFVNLKMNQIIQILTVFTAIFTPLTFIVGLYGMNFQYMPELTWRYGYFAVWGLMLLIVIGLLIYLKHKRWLR</sequence>
<dbReference type="NCBIfam" id="TIGR00383">
    <property type="entry name" value="corA"/>
    <property type="match status" value="1"/>
</dbReference>
<dbReference type="InterPro" id="IPR045863">
    <property type="entry name" value="CorA_TM1_TM2"/>
</dbReference>
<dbReference type="SUPFAM" id="SSF144083">
    <property type="entry name" value="Magnesium transport protein CorA, transmembrane region"/>
    <property type="match status" value="1"/>
</dbReference>
<keyword evidence="4 12" id="KW-1003">Cell membrane</keyword>
<keyword evidence="3 12" id="KW-0813">Transport</keyword>
<evidence type="ECO:0000256" key="5">
    <source>
        <dbReference type="ARBA" id="ARBA00022692"/>
    </source>
</evidence>
<evidence type="ECO:0000256" key="13">
    <source>
        <dbReference type="SAM" id="MobiDB-lite"/>
    </source>
</evidence>
<dbReference type="Gene3D" id="3.30.460.20">
    <property type="entry name" value="CorA soluble domain-like"/>
    <property type="match status" value="1"/>
</dbReference>
<evidence type="ECO:0000256" key="11">
    <source>
        <dbReference type="ARBA" id="ARBA00045497"/>
    </source>
</evidence>
<comment type="caution">
    <text evidence="14">The sequence shown here is derived from an EMBL/GenBank/DDBJ whole genome shotgun (WGS) entry which is preliminary data.</text>
</comment>
<keyword evidence="7 12" id="KW-1133">Transmembrane helix</keyword>
<name>A0A2W7NII4_9BACT</name>
<dbReference type="GO" id="GO:0015087">
    <property type="term" value="F:cobalt ion transmembrane transporter activity"/>
    <property type="evidence" value="ECO:0007669"/>
    <property type="project" value="UniProtKB-UniRule"/>
</dbReference>
<keyword evidence="5 12" id="KW-0812">Transmembrane</keyword>
<feature type="compositionally biased region" description="Basic residues" evidence="13">
    <location>
        <begin position="1"/>
        <end position="14"/>
    </location>
</feature>
<comment type="similarity">
    <text evidence="2 12">Belongs to the CorA metal ion transporter (MIT) (TC 1.A.35) family.</text>
</comment>
<dbReference type="Proteomes" id="UP000249239">
    <property type="component" value="Unassembled WGS sequence"/>
</dbReference>
<comment type="subcellular location">
    <subcellularLocation>
        <location evidence="1">Cell membrane</location>
        <topology evidence="1">Multi-pass membrane protein</topology>
    </subcellularLocation>
    <subcellularLocation>
        <location evidence="12">Membrane</location>
        <topology evidence="12">Multi-pass membrane protein</topology>
    </subcellularLocation>
</comment>
<reference evidence="14 15" key="1">
    <citation type="submission" date="2018-06" db="EMBL/GenBank/DDBJ databases">
        <title>Genomic Encyclopedia of Archaeal and Bacterial Type Strains, Phase II (KMG-II): from individual species to whole genera.</title>
        <authorList>
            <person name="Goeker M."/>
        </authorList>
    </citation>
    <scope>NUCLEOTIDE SEQUENCE [LARGE SCALE GENOMIC DNA]</scope>
    <source>
        <strain evidence="14 15">DSM 6779</strain>
    </source>
</reference>
<dbReference type="Pfam" id="PF01544">
    <property type="entry name" value="CorA"/>
    <property type="match status" value="1"/>
</dbReference>
<evidence type="ECO:0000256" key="2">
    <source>
        <dbReference type="ARBA" id="ARBA00009765"/>
    </source>
</evidence>
<evidence type="ECO:0000256" key="12">
    <source>
        <dbReference type="RuleBase" id="RU362010"/>
    </source>
</evidence>